<evidence type="ECO:0000256" key="15">
    <source>
        <dbReference type="ARBA" id="ARBA00030289"/>
    </source>
</evidence>
<reference evidence="18" key="2">
    <citation type="submission" date="2025-09" db="UniProtKB">
        <authorList>
            <consortium name="Ensembl"/>
        </authorList>
    </citation>
    <scope>IDENTIFICATION</scope>
</reference>
<dbReference type="PANTHER" id="PTHR14181:SF1">
    <property type="entry name" value="ATYPICAL CHEMOKINE RECEPTOR 1"/>
    <property type="match status" value="1"/>
</dbReference>
<comment type="subcellular location">
    <subcellularLocation>
        <location evidence="3">Early endosome</location>
    </subcellularLocation>
    <subcellularLocation>
        <location evidence="1">Membrane</location>
        <topology evidence="1">Multi-pass membrane protein</topology>
    </subcellularLocation>
    <subcellularLocation>
        <location evidence="2">Recycling endosome</location>
    </subcellularLocation>
</comment>
<reference evidence="18" key="1">
    <citation type="submission" date="2025-08" db="UniProtKB">
        <authorList>
            <consortium name="Ensembl"/>
        </authorList>
    </citation>
    <scope>IDENTIFICATION</scope>
</reference>
<organism evidence="18 19">
    <name type="scientific">Amazona collaria</name>
    <name type="common">yellow-billed parrot</name>
    <dbReference type="NCBI Taxonomy" id="241587"/>
    <lineage>
        <taxon>Eukaryota</taxon>
        <taxon>Metazoa</taxon>
        <taxon>Chordata</taxon>
        <taxon>Craniata</taxon>
        <taxon>Vertebrata</taxon>
        <taxon>Euteleostomi</taxon>
        <taxon>Archelosauria</taxon>
        <taxon>Archosauria</taxon>
        <taxon>Dinosauria</taxon>
        <taxon>Saurischia</taxon>
        <taxon>Theropoda</taxon>
        <taxon>Coelurosauria</taxon>
        <taxon>Aves</taxon>
        <taxon>Neognathae</taxon>
        <taxon>Neoaves</taxon>
        <taxon>Telluraves</taxon>
        <taxon>Australaves</taxon>
        <taxon>Psittaciformes</taxon>
        <taxon>Psittacidae</taxon>
        <taxon>Amazona</taxon>
    </lineage>
</organism>
<evidence type="ECO:0000256" key="14">
    <source>
        <dbReference type="ARBA" id="ARBA00023224"/>
    </source>
</evidence>
<dbReference type="AlphaFoldDB" id="A0A8B9F8K6"/>
<evidence type="ECO:0000256" key="3">
    <source>
        <dbReference type="ARBA" id="ARBA00004412"/>
    </source>
</evidence>
<evidence type="ECO:0000256" key="6">
    <source>
        <dbReference type="ARBA" id="ARBA00022692"/>
    </source>
</evidence>
<dbReference type="Proteomes" id="UP000694522">
    <property type="component" value="Unplaced"/>
</dbReference>
<dbReference type="SUPFAM" id="SSF81321">
    <property type="entry name" value="Family A G protein-coupled receptor-like"/>
    <property type="match status" value="1"/>
</dbReference>
<feature type="transmembrane region" description="Helical" evidence="17">
    <location>
        <begin position="229"/>
        <end position="249"/>
    </location>
</feature>
<evidence type="ECO:0000256" key="11">
    <source>
        <dbReference type="ARBA" id="ARBA00023157"/>
    </source>
</evidence>
<dbReference type="GO" id="GO:0016020">
    <property type="term" value="C:membrane"/>
    <property type="evidence" value="ECO:0007669"/>
    <property type="project" value="UniProtKB-SubCell"/>
</dbReference>
<dbReference type="PANTHER" id="PTHR14181">
    <property type="entry name" value="DUFFY ANTIGEN/CHEMOKINE RECEPTOR"/>
    <property type="match status" value="1"/>
</dbReference>
<evidence type="ECO:0000256" key="7">
    <source>
        <dbReference type="ARBA" id="ARBA00022753"/>
    </source>
</evidence>
<dbReference type="PRINTS" id="PR01559">
    <property type="entry name" value="DUFFYANTIGEN"/>
</dbReference>
<keyword evidence="9" id="KW-0297">G-protein coupled receptor</keyword>
<dbReference type="GO" id="GO:0055037">
    <property type="term" value="C:recycling endosome"/>
    <property type="evidence" value="ECO:0007669"/>
    <property type="project" value="UniProtKB-SubCell"/>
</dbReference>
<dbReference type="GO" id="GO:0004930">
    <property type="term" value="F:G protein-coupled receptor activity"/>
    <property type="evidence" value="ECO:0007669"/>
    <property type="project" value="UniProtKB-KW"/>
</dbReference>
<feature type="transmembrane region" description="Helical" evidence="17">
    <location>
        <begin position="126"/>
        <end position="145"/>
    </location>
</feature>
<dbReference type="GO" id="GO:0006954">
    <property type="term" value="P:inflammatory response"/>
    <property type="evidence" value="ECO:0007669"/>
    <property type="project" value="InterPro"/>
</dbReference>
<evidence type="ECO:0000256" key="8">
    <source>
        <dbReference type="ARBA" id="ARBA00022989"/>
    </source>
</evidence>
<evidence type="ECO:0000256" key="5">
    <source>
        <dbReference type="ARBA" id="ARBA00015484"/>
    </source>
</evidence>
<evidence type="ECO:0000256" key="12">
    <source>
        <dbReference type="ARBA" id="ARBA00023170"/>
    </source>
</evidence>
<accession>A0A8B9F8K6</accession>
<evidence type="ECO:0000313" key="18">
    <source>
        <dbReference type="Ensembl" id="ENSACOP00000005197.1"/>
    </source>
</evidence>
<evidence type="ECO:0000256" key="9">
    <source>
        <dbReference type="ARBA" id="ARBA00023040"/>
    </source>
</evidence>
<dbReference type="GO" id="GO:0070098">
    <property type="term" value="P:chemokine-mediated signaling pathway"/>
    <property type="evidence" value="ECO:0007669"/>
    <property type="project" value="InterPro"/>
</dbReference>
<keyword evidence="11" id="KW-1015">Disulfide bond</keyword>
<dbReference type="Ensembl" id="ENSACOT00000005397.1">
    <property type="protein sequence ID" value="ENSACOP00000005197.1"/>
    <property type="gene ID" value="ENSACOG00000003697.1"/>
</dbReference>
<proteinExistence type="inferred from homology"/>
<feature type="transmembrane region" description="Helical" evidence="17">
    <location>
        <begin position="269"/>
        <end position="293"/>
    </location>
</feature>
<keyword evidence="14" id="KW-0807">Transducer</keyword>
<feature type="transmembrane region" description="Helical" evidence="17">
    <location>
        <begin position="157"/>
        <end position="183"/>
    </location>
</feature>
<keyword evidence="6 17" id="KW-0812">Transmembrane</keyword>
<feature type="transmembrane region" description="Helical" evidence="17">
    <location>
        <begin position="305"/>
        <end position="327"/>
    </location>
</feature>
<evidence type="ECO:0000256" key="1">
    <source>
        <dbReference type="ARBA" id="ARBA00004141"/>
    </source>
</evidence>
<feature type="region of interest" description="Disordered" evidence="16">
    <location>
        <begin position="25"/>
        <end position="61"/>
    </location>
</feature>
<evidence type="ECO:0000256" key="17">
    <source>
        <dbReference type="SAM" id="Phobius"/>
    </source>
</evidence>
<comment type="similarity">
    <text evidence="4">Belongs to the G-protein coupled receptor 1 family. Atypical chemokine receptor subfamily.</text>
</comment>
<protein>
    <recommendedName>
        <fullName evidence="5">Atypical chemokine receptor 1</fullName>
    </recommendedName>
    <alternativeName>
        <fullName evidence="15">Duffy antigen/chemokine receptor</fullName>
    </alternativeName>
</protein>
<feature type="transmembrane region" description="Helical" evidence="17">
    <location>
        <begin position="195"/>
        <end position="217"/>
    </location>
</feature>
<evidence type="ECO:0000313" key="19">
    <source>
        <dbReference type="Proteomes" id="UP000694522"/>
    </source>
</evidence>
<dbReference type="GO" id="GO:0005769">
    <property type="term" value="C:early endosome"/>
    <property type="evidence" value="ECO:0007669"/>
    <property type="project" value="UniProtKB-SubCell"/>
</dbReference>
<evidence type="ECO:0000256" key="13">
    <source>
        <dbReference type="ARBA" id="ARBA00023180"/>
    </source>
</evidence>
<keyword evidence="7" id="KW-0967">Endosome</keyword>
<keyword evidence="8 17" id="KW-1133">Transmembrane helix</keyword>
<name>A0A8B9F8K6_9PSIT</name>
<dbReference type="InterPro" id="IPR005384">
    <property type="entry name" value="Duffy_chemokine_rcpt"/>
</dbReference>
<evidence type="ECO:0000256" key="2">
    <source>
        <dbReference type="ARBA" id="ARBA00004172"/>
    </source>
</evidence>
<evidence type="ECO:0000256" key="4">
    <source>
        <dbReference type="ARBA" id="ARBA00008790"/>
    </source>
</evidence>
<dbReference type="GO" id="GO:0019956">
    <property type="term" value="F:chemokine binding"/>
    <property type="evidence" value="ECO:0007669"/>
    <property type="project" value="InterPro"/>
</dbReference>
<sequence>MGPPLPPGPGSGNCPPGAAALISCPQPSPPCGGRSRRESARSGAVEPPPDPPQSRSCSRTPIMGNCIPVSPSLLESRNSLLDLTELMGNFSSYDDDDDSNETSLDYGAAPCHNQYCSFFQRVAPPFLAVTSATAVLGTAALLLALAKRPQWPQSRALVAQLAMGTGLFAAVLPAVALAIGQGWRLGTALCRLMHLLWYWSLFAQGLLVASGSCGSFWCRWDARSRRLAVAVWALALLLATPAALTSGTTAEPEPSCLRRSVDIMSPVNLLHLGLCLCLFLLLPVAVPMAAMAVPRWRARWVPDLAASWVFVVLWVPHGAAMATELLLHSRVLPQTCGTFQNFDYALGLSEALGVLHCWMGPTAVLLAARLCRAGTGPSPHSIAPAP</sequence>
<evidence type="ECO:0000256" key="10">
    <source>
        <dbReference type="ARBA" id="ARBA00023136"/>
    </source>
</evidence>
<keyword evidence="12" id="KW-0675">Receptor</keyword>
<keyword evidence="13" id="KW-0325">Glycoprotein</keyword>
<keyword evidence="10 17" id="KW-0472">Membrane</keyword>
<evidence type="ECO:0000256" key="16">
    <source>
        <dbReference type="SAM" id="MobiDB-lite"/>
    </source>
</evidence>
<dbReference type="Gene3D" id="1.20.1070.10">
    <property type="entry name" value="Rhodopsin 7-helix transmembrane proteins"/>
    <property type="match status" value="1"/>
</dbReference>
<keyword evidence="19" id="KW-1185">Reference proteome</keyword>